<sequence>MNSIVDPETVNTTQDATVPAVFEGKCVSNEEIGQAVENLMTRLSDVKASFLRKVEDHNTALKNELNSTEADCRRNVQSIKSEMSTMDGTLRSQISETQSELMAVADRIPSLDDVIVEGTSEELRVTCHQVEQRVESLRTTHQNCVRTQIRSKKLQQKDNISNRPEVLQTAHQSDALVLELSREVARQIRPMLATLDVSQLRSEILHRIECLEVNSMQSRIQQDIQNTSTDTFRAIQGILSRLDVSITSLSSPLCPGVPRGHYAIPPSVATPSHT</sequence>
<protein>
    <submittedName>
        <fullName evidence="1">Uncharacterized protein</fullName>
    </submittedName>
</protein>
<gene>
    <name evidence="1" type="ORF">SISNIDRAFT_469447</name>
</gene>
<dbReference type="EMBL" id="KV419428">
    <property type="protein sequence ID" value="KZS89428.1"/>
    <property type="molecule type" value="Genomic_DNA"/>
</dbReference>
<proteinExistence type="predicted"/>
<name>A0A164Q8I2_9AGAM</name>
<dbReference type="AlphaFoldDB" id="A0A164Q8I2"/>
<organism evidence="1 2">
    <name type="scientific">Sistotremastrum niveocremeum HHB9708</name>
    <dbReference type="NCBI Taxonomy" id="1314777"/>
    <lineage>
        <taxon>Eukaryota</taxon>
        <taxon>Fungi</taxon>
        <taxon>Dikarya</taxon>
        <taxon>Basidiomycota</taxon>
        <taxon>Agaricomycotina</taxon>
        <taxon>Agaricomycetes</taxon>
        <taxon>Sistotremastrales</taxon>
        <taxon>Sistotremastraceae</taxon>
        <taxon>Sertulicium</taxon>
        <taxon>Sertulicium niveocremeum</taxon>
    </lineage>
</organism>
<keyword evidence="2" id="KW-1185">Reference proteome</keyword>
<evidence type="ECO:0000313" key="2">
    <source>
        <dbReference type="Proteomes" id="UP000076722"/>
    </source>
</evidence>
<evidence type="ECO:0000313" key="1">
    <source>
        <dbReference type="EMBL" id="KZS89428.1"/>
    </source>
</evidence>
<dbReference type="Proteomes" id="UP000076722">
    <property type="component" value="Unassembled WGS sequence"/>
</dbReference>
<reference evidence="1 2" key="1">
    <citation type="journal article" date="2016" name="Mol. Biol. Evol.">
        <title>Comparative Genomics of Early-Diverging Mushroom-Forming Fungi Provides Insights into the Origins of Lignocellulose Decay Capabilities.</title>
        <authorList>
            <person name="Nagy L.G."/>
            <person name="Riley R."/>
            <person name="Tritt A."/>
            <person name="Adam C."/>
            <person name="Daum C."/>
            <person name="Floudas D."/>
            <person name="Sun H."/>
            <person name="Yadav J.S."/>
            <person name="Pangilinan J."/>
            <person name="Larsson K.H."/>
            <person name="Matsuura K."/>
            <person name="Barry K."/>
            <person name="Labutti K."/>
            <person name="Kuo R."/>
            <person name="Ohm R.A."/>
            <person name="Bhattacharya S.S."/>
            <person name="Shirouzu T."/>
            <person name="Yoshinaga Y."/>
            <person name="Martin F.M."/>
            <person name="Grigoriev I.V."/>
            <person name="Hibbett D.S."/>
        </authorList>
    </citation>
    <scope>NUCLEOTIDE SEQUENCE [LARGE SCALE GENOMIC DNA]</scope>
    <source>
        <strain evidence="1 2">HHB9708</strain>
    </source>
</reference>
<accession>A0A164Q8I2</accession>